<evidence type="ECO:0000313" key="2">
    <source>
        <dbReference type="Proteomes" id="UP000232638"/>
    </source>
</evidence>
<evidence type="ECO:0000313" key="1">
    <source>
        <dbReference type="EMBL" id="AUB81184.1"/>
    </source>
</evidence>
<accession>A0A2K8U6J9</accession>
<proteinExistence type="predicted"/>
<dbReference type="KEGG" id="tsy:THSYN_09630"/>
<keyword evidence="2" id="KW-1185">Reference proteome</keyword>
<name>A0A2K8U6J9_9GAMM</name>
<dbReference type="Proteomes" id="UP000232638">
    <property type="component" value="Chromosome"/>
</dbReference>
<dbReference type="RefSeq" id="WP_100918960.1">
    <property type="nucleotide sequence ID" value="NZ_CP020370.1"/>
</dbReference>
<dbReference type="EMBL" id="CP020370">
    <property type="protein sequence ID" value="AUB81184.1"/>
    <property type="molecule type" value="Genomic_DNA"/>
</dbReference>
<organism evidence="1 2">
    <name type="scientific">Candidatus Thiodictyon syntrophicum</name>
    <dbReference type="NCBI Taxonomy" id="1166950"/>
    <lineage>
        <taxon>Bacteria</taxon>
        <taxon>Pseudomonadati</taxon>
        <taxon>Pseudomonadota</taxon>
        <taxon>Gammaproteobacteria</taxon>
        <taxon>Chromatiales</taxon>
        <taxon>Chromatiaceae</taxon>
        <taxon>Thiodictyon</taxon>
    </lineage>
</organism>
<reference evidence="1 2" key="1">
    <citation type="submission" date="2017-03" db="EMBL/GenBank/DDBJ databases">
        <title>Complete genome sequence of Candidatus 'Thiodictyon syntrophicum' sp. nov. strain Cad16T, a photolithoautotroph purple sulfur bacterium isolated from an alpine meromictic lake.</title>
        <authorList>
            <person name="Luedin S.M."/>
            <person name="Pothier J.F."/>
            <person name="Danza F."/>
            <person name="Storelli N."/>
            <person name="Wittwer M."/>
            <person name="Tonolla M."/>
        </authorList>
    </citation>
    <scope>NUCLEOTIDE SEQUENCE [LARGE SCALE GENOMIC DNA]</scope>
    <source>
        <strain evidence="1 2">Cad16T</strain>
    </source>
</reference>
<gene>
    <name evidence="1" type="ORF">THSYN_09630</name>
</gene>
<sequence>MKTESELRLDGMQALIHALGLVDAERFVAAVSRDRFDYTEWRQRGLPLLSLDALAAQANRLSETLK</sequence>
<protein>
    <submittedName>
        <fullName evidence="1">Uncharacterized protein</fullName>
    </submittedName>
</protein>
<dbReference type="OrthoDB" id="361711at2"/>
<dbReference type="AlphaFoldDB" id="A0A2K8U6J9"/>